<keyword evidence="3" id="KW-1185">Reference proteome</keyword>
<name>A0A1J4JEA1_9EUKA</name>
<dbReference type="EMBL" id="MLAK01001224">
    <property type="protein sequence ID" value="OHS95765.1"/>
    <property type="molecule type" value="Genomic_DNA"/>
</dbReference>
<evidence type="ECO:0000256" key="1">
    <source>
        <dbReference type="SAM" id="MobiDB-lite"/>
    </source>
</evidence>
<feature type="compositionally biased region" description="Basic and acidic residues" evidence="1">
    <location>
        <begin position="23"/>
        <end position="39"/>
    </location>
</feature>
<sequence>MGERSFREQSKRSKPAKCKRSRNVNENEEHENVVEKEAEPQIQYVSASNYFDSDDDGEIEYGVPAASKKTVVHIPEQYAAIIAEKREKNVEVRTYNDDEDNNGLETGFLNTQEALKSRQEYRGRSAPPRGASRGAPRGRGRGGRGRGAPRGAPRGGRGRNPNGRFNGEENDRQAPATPEERPHHDGQHGKGPRDRRVGNVQHQRNS</sequence>
<feature type="region of interest" description="Disordered" evidence="1">
    <location>
        <begin position="84"/>
        <end position="206"/>
    </location>
</feature>
<feature type="compositionally biased region" description="Basic and acidic residues" evidence="1">
    <location>
        <begin position="1"/>
        <end position="11"/>
    </location>
</feature>
<comment type="caution">
    <text evidence="2">The sequence shown here is derived from an EMBL/GenBank/DDBJ whole genome shotgun (WGS) entry which is preliminary data.</text>
</comment>
<gene>
    <name evidence="2" type="ORF">TRFO_38125</name>
</gene>
<dbReference type="RefSeq" id="XP_068348902.1">
    <property type="nucleotide sequence ID" value="XM_068511858.1"/>
</dbReference>
<feature type="compositionally biased region" description="Basic and acidic residues" evidence="1">
    <location>
        <begin position="166"/>
        <end position="197"/>
    </location>
</feature>
<dbReference type="GeneID" id="94846562"/>
<dbReference type="AlphaFoldDB" id="A0A1J4JEA1"/>
<feature type="compositionally biased region" description="Basic residues" evidence="1">
    <location>
        <begin position="12"/>
        <end position="22"/>
    </location>
</feature>
<organism evidence="2 3">
    <name type="scientific">Tritrichomonas foetus</name>
    <dbReference type="NCBI Taxonomy" id="1144522"/>
    <lineage>
        <taxon>Eukaryota</taxon>
        <taxon>Metamonada</taxon>
        <taxon>Parabasalia</taxon>
        <taxon>Tritrichomonadida</taxon>
        <taxon>Tritrichomonadidae</taxon>
        <taxon>Tritrichomonas</taxon>
    </lineage>
</organism>
<protein>
    <submittedName>
        <fullName evidence="2">Uncharacterized protein</fullName>
    </submittedName>
</protein>
<feature type="compositionally biased region" description="Basic and acidic residues" evidence="1">
    <location>
        <begin position="84"/>
        <end position="96"/>
    </location>
</feature>
<dbReference type="Proteomes" id="UP000179807">
    <property type="component" value="Unassembled WGS sequence"/>
</dbReference>
<evidence type="ECO:0000313" key="2">
    <source>
        <dbReference type="EMBL" id="OHS95765.1"/>
    </source>
</evidence>
<proteinExistence type="predicted"/>
<feature type="region of interest" description="Disordered" evidence="1">
    <location>
        <begin position="1"/>
        <end position="40"/>
    </location>
</feature>
<dbReference type="VEuPathDB" id="TrichDB:TRFO_38125"/>
<reference evidence="2" key="1">
    <citation type="submission" date="2016-10" db="EMBL/GenBank/DDBJ databases">
        <authorList>
            <person name="Benchimol M."/>
            <person name="Almeida L.G."/>
            <person name="Vasconcelos A.T."/>
            <person name="Perreira-Neves A."/>
            <person name="Rosa I.A."/>
            <person name="Tasca T."/>
            <person name="Bogo M.R."/>
            <person name="de Souza W."/>
        </authorList>
    </citation>
    <scope>NUCLEOTIDE SEQUENCE [LARGE SCALE GENOMIC DNA]</scope>
    <source>
        <strain evidence="2">K</strain>
    </source>
</reference>
<evidence type="ECO:0000313" key="3">
    <source>
        <dbReference type="Proteomes" id="UP000179807"/>
    </source>
</evidence>
<accession>A0A1J4JEA1</accession>
<feature type="compositionally biased region" description="Low complexity" evidence="1">
    <location>
        <begin position="124"/>
        <end position="135"/>
    </location>
</feature>